<dbReference type="Pfam" id="PF03924">
    <property type="entry name" value="CHASE"/>
    <property type="match status" value="1"/>
</dbReference>
<evidence type="ECO:0000313" key="16">
    <source>
        <dbReference type="Proteomes" id="UP001269375"/>
    </source>
</evidence>
<dbReference type="Pfam" id="PF00512">
    <property type="entry name" value="HisKA"/>
    <property type="match status" value="1"/>
</dbReference>
<dbReference type="InterPro" id="IPR013655">
    <property type="entry name" value="PAS_fold_3"/>
</dbReference>
<dbReference type="SUPFAM" id="SSF55874">
    <property type="entry name" value="ATPase domain of HSP90 chaperone/DNA topoisomerase II/histidine kinase"/>
    <property type="match status" value="1"/>
</dbReference>
<evidence type="ECO:0000256" key="11">
    <source>
        <dbReference type="SAM" id="Phobius"/>
    </source>
</evidence>
<dbReference type="InterPro" id="IPR003661">
    <property type="entry name" value="HisK_dim/P_dom"/>
</dbReference>
<dbReference type="EMBL" id="JARWAO010000001">
    <property type="protein sequence ID" value="MDR5894765.1"/>
    <property type="molecule type" value="Genomic_DNA"/>
</dbReference>
<dbReference type="Proteomes" id="UP001269375">
    <property type="component" value="Unassembled WGS sequence"/>
</dbReference>
<comment type="subcellular location">
    <subcellularLocation>
        <location evidence="2">Membrane</location>
    </subcellularLocation>
</comment>
<evidence type="ECO:0000256" key="3">
    <source>
        <dbReference type="ARBA" id="ARBA00012438"/>
    </source>
</evidence>
<dbReference type="SMART" id="SM00091">
    <property type="entry name" value="PAS"/>
    <property type="match status" value="1"/>
</dbReference>
<evidence type="ECO:0000256" key="1">
    <source>
        <dbReference type="ARBA" id="ARBA00000085"/>
    </source>
</evidence>
<evidence type="ECO:0000256" key="2">
    <source>
        <dbReference type="ARBA" id="ARBA00004370"/>
    </source>
</evidence>
<dbReference type="NCBIfam" id="TIGR00229">
    <property type="entry name" value="sensory_box"/>
    <property type="match status" value="1"/>
</dbReference>
<reference evidence="15 16" key="1">
    <citation type="submission" date="2023-04" db="EMBL/GenBank/DDBJ databases">
        <title>A long-awaited taxogenomic arrangement of the family Halomonadaceae.</title>
        <authorList>
            <person name="De La Haba R."/>
            <person name="Chuvochina M."/>
            <person name="Wittouck S."/>
            <person name="Arahal D.R."/>
            <person name="Sanchez-Porro C."/>
            <person name="Hugenholtz P."/>
            <person name="Ventosa A."/>
        </authorList>
    </citation>
    <scope>NUCLEOTIDE SEQUENCE [LARGE SCALE GENOMIC DNA]</scope>
    <source>
        <strain evidence="15 16">DSM 22428</strain>
    </source>
</reference>
<keyword evidence="9" id="KW-0902">Two-component regulatory system</keyword>
<feature type="transmembrane region" description="Helical" evidence="11">
    <location>
        <begin position="12"/>
        <end position="31"/>
    </location>
</feature>
<dbReference type="InterPro" id="IPR000014">
    <property type="entry name" value="PAS"/>
</dbReference>
<dbReference type="Gene3D" id="1.10.287.130">
    <property type="match status" value="1"/>
</dbReference>
<dbReference type="CDD" id="cd16922">
    <property type="entry name" value="HATPase_EvgS-ArcB-TorS-like"/>
    <property type="match status" value="1"/>
</dbReference>
<keyword evidence="10 11" id="KW-0472">Membrane</keyword>
<dbReference type="PROSITE" id="PS50109">
    <property type="entry name" value="HIS_KIN"/>
    <property type="match status" value="1"/>
</dbReference>
<keyword evidence="5" id="KW-0808">Transferase</keyword>
<evidence type="ECO:0000313" key="15">
    <source>
        <dbReference type="EMBL" id="MDR5894765.1"/>
    </source>
</evidence>
<dbReference type="Pfam" id="PF02518">
    <property type="entry name" value="HATPase_c"/>
    <property type="match status" value="1"/>
</dbReference>
<comment type="catalytic activity">
    <reaction evidence="1">
        <text>ATP + protein L-histidine = ADP + protein N-phospho-L-histidine.</text>
        <dbReference type="EC" id="2.7.13.3"/>
    </reaction>
</comment>
<keyword evidence="4" id="KW-0597">Phosphoprotein</keyword>
<feature type="transmembrane region" description="Helical" evidence="11">
    <location>
        <begin position="312"/>
        <end position="332"/>
    </location>
</feature>
<dbReference type="PANTHER" id="PTHR43711:SF1">
    <property type="entry name" value="HISTIDINE KINASE 1"/>
    <property type="match status" value="1"/>
</dbReference>
<dbReference type="InterPro" id="IPR006189">
    <property type="entry name" value="CHASE_dom"/>
</dbReference>
<name>A0ABU1GRX3_9GAMM</name>
<evidence type="ECO:0000256" key="9">
    <source>
        <dbReference type="ARBA" id="ARBA00023012"/>
    </source>
</evidence>
<dbReference type="RefSeq" id="WP_251592989.1">
    <property type="nucleotide sequence ID" value="NZ_JAMLJI010000002.1"/>
</dbReference>
<feature type="domain" description="CHASE" evidence="14">
    <location>
        <begin position="74"/>
        <end position="241"/>
    </location>
</feature>
<keyword evidence="6 11" id="KW-0812">Transmembrane</keyword>
<evidence type="ECO:0000256" key="8">
    <source>
        <dbReference type="ARBA" id="ARBA00022989"/>
    </source>
</evidence>
<organism evidence="15 16">
    <name type="scientific">Larsenimonas suaedae</name>
    <dbReference type="NCBI Taxonomy" id="1851019"/>
    <lineage>
        <taxon>Bacteria</taxon>
        <taxon>Pseudomonadati</taxon>
        <taxon>Pseudomonadota</taxon>
        <taxon>Gammaproteobacteria</taxon>
        <taxon>Oceanospirillales</taxon>
        <taxon>Halomonadaceae</taxon>
        <taxon>Larsenimonas</taxon>
    </lineage>
</organism>
<dbReference type="PANTHER" id="PTHR43711">
    <property type="entry name" value="TWO-COMPONENT HISTIDINE KINASE"/>
    <property type="match status" value="1"/>
</dbReference>
<dbReference type="Gene3D" id="3.30.450.350">
    <property type="entry name" value="CHASE domain"/>
    <property type="match status" value="1"/>
</dbReference>
<dbReference type="CDD" id="cd00082">
    <property type="entry name" value="HisKA"/>
    <property type="match status" value="1"/>
</dbReference>
<feature type="domain" description="Histidine kinase" evidence="12">
    <location>
        <begin position="491"/>
        <end position="708"/>
    </location>
</feature>
<dbReference type="InterPro" id="IPR005467">
    <property type="entry name" value="His_kinase_dom"/>
</dbReference>
<dbReference type="PROSITE" id="PS50113">
    <property type="entry name" value="PAC"/>
    <property type="match status" value="1"/>
</dbReference>
<dbReference type="InterPro" id="IPR001610">
    <property type="entry name" value="PAC"/>
</dbReference>
<evidence type="ECO:0000256" key="6">
    <source>
        <dbReference type="ARBA" id="ARBA00022692"/>
    </source>
</evidence>
<dbReference type="SMART" id="SM00086">
    <property type="entry name" value="PAC"/>
    <property type="match status" value="1"/>
</dbReference>
<dbReference type="InterPro" id="IPR042240">
    <property type="entry name" value="CHASE_sf"/>
</dbReference>
<evidence type="ECO:0000259" key="14">
    <source>
        <dbReference type="PROSITE" id="PS50839"/>
    </source>
</evidence>
<keyword evidence="7" id="KW-0418">Kinase</keyword>
<dbReference type="Gene3D" id="3.30.565.10">
    <property type="entry name" value="Histidine kinase-like ATPase, C-terminal domain"/>
    <property type="match status" value="1"/>
</dbReference>
<comment type="caution">
    <text evidence="15">The sequence shown here is derived from an EMBL/GenBank/DDBJ whole genome shotgun (WGS) entry which is preliminary data.</text>
</comment>
<proteinExistence type="predicted"/>
<dbReference type="Gene3D" id="3.30.450.20">
    <property type="entry name" value="PAS domain"/>
    <property type="match status" value="1"/>
</dbReference>
<sequence length="708" mass="80330">MARGTLFSPRWLPWLTALIIAVITLTTYRWYVQQNDDYARARFMILTDDIALAITERMKNHELILNSGAGFIGASQTVSRREWHHYYESLHLDQNYPGILGFGYARLLRDAQRPEFERRIRDEGFPTFEVHPPGARALYVPVTYLEPFSGANLDAFGYDMFSNETRRQAMVRAVNQNATSMTSRVILVQKAASEREQAGVLIYVPVFYEGQPLLTRAQRWQALRGFVYSPYRISDLIEGSVPSSSSLGFILLDGPPSSATEMYRSFDEAQVDVDKARYTHELTLDHFGKTWTLRVYSLPGFEKQFVSLADHLLLPTGLAVALLAFALVFIMVNRQRKAERLAKRMTRTIRHNERELQDIRARQERVLSGSNDGWWEYDLQKGELFFSERWWSLLGLTHDDYPNTIDTFMSLLHPEDHEKTITRFYDRLGSNDTEFNFEFRLRHRDGHYIPFLSRGTIQRDGSGQAIRISGVNMDQSERHRVDQMKRSFVSTVSHELRTPLTSISGALSLVNAGALGPVPEPMAPMLDIAKLNSDRLTLLINDLLDMDKLIAGKMTFSLASYALRALIDEALKSNQGYADRFGVTLNARPFDDTCVQTDSLRFQQVLSNLLSNAIKFSPKGAAVDIDIHHDSEGVTVSVIDRGPGIPEAFKPHIFQQFSQADASDTRNVNGTGLGLAITRQLVINMRGEIGFETPPEGGTRFWVRVPKA</sequence>
<dbReference type="SUPFAM" id="SSF55785">
    <property type="entry name" value="PYP-like sensor domain (PAS domain)"/>
    <property type="match status" value="1"/>
</dbReference>
<dbReference type="InterPro" id="IPR003594">
    <property type="entry name" value="HATPase_dom"/>
</dbReference>
<evidence type="ECO:0000256" key="10">
    <source>
        <dbReference type="ARBA" id="ARBA00023136"/>
    </source>
</evidence>
<gene>
    <name evidence="15" type="ORF">QC825_01595</name>
</gene>
<evidence type="ECO:0000256" key="4">
    <source>
        <dbReference type="ARBA" id="ARBA00022553"/>
    </source>
</evidence>
<keyword evidence="8 11" id="KW-1133">Transmembrane helix</keyword>
<evidence type="ECO:0000256" key="5">
    <source>
        <dbReference type="ARBA" id="ARBA00022679"/>
    </source>
</evidence>
<dbReference type="PRINTS" id="PR00344">
    <property type="entry name" value="BCTRLSENSOR"/>
</dbReference>
<dbReference type="InterPro" id="IPR036890">
    <property type="entry name" value="HATPase_C_sf"/>
</dbReference>
<dbReference type="CDD" id="cd00130">
    <property type="entry name" value="PAS"/>
    <property type="match status" value="1"/>
</dbReference>
<dbReference type="Pfam" id="PF08447">
    <property type="entry name" value="PAS_3"/>
    <property type="match status" value="1"/>
</dbReference>
<accession>A0ABU1GRX3</accession>
<keyword evidence="16" id="KW-1185">Reference proteome</keyword>
<dbReference type="SUPFAM" id="SSF47384">
    <property type="entry name" value="Homodimeric domain of signal transducing histidine kinase"/>
    <property type="match status" value="1"/>
</dbReference>
<evidence type="ECO:0000256" key="7">
    <source>
        <dbReference type="ARBA" id="ARBA00022777"/>
    </source>
</evidence>
<evidence type="ECO:0000259" key="12">
    <source>
        <dbReference type="PROSITE" id="PS50109"/>
    </source>
</evidence>
<feature type="domain" description="PAC" evidence="13">
    <location>
        <begin position="435"/>
        <end position="487"/>
    </location>
</feature>
<dbReference type="InterPro" id="IPR050736">
    <property type="entry name" value="Sensor_HK_Regulatory"/>
</dbReference>
<dbReference type="InterPro" id="IPR004358">
    <property type="entry name" value="Sig_transdc_His_kin-like_C"/>
</dbReference>
<dbReference type="PROSITE" id="PS50839">
    <property type="entry name" value="CHASE"/>
    <property type="match status" value="1"/>
</dbReference>
<dbReference type="InterPro" id="IPR000700">
    <property type="entry name" value="PAS-assoc_C"/>
</dbReference>
<evidence type="ECO:0000259" key="13">
    <source>
        <dbReference type="PROSITE" id="PS50113"/>
    </source>
</evidence>
<dbReference type="InterPro" id="IPR035965">
    <property type="entry name" value="PAS-like_dom_sf"/>
</dbReference>
<dbReference type="EC" id="2.7.13.3" evidence="3"/>
<dbReference type="SMART" id="SM01079">
    <property type="entry name" value="CHASE"/>
    <property type="match status" value="1"/>
</dbReference>
<protein>
    <recommendedName>
        <fullName evidence="3">histidine kinase</fullName>
        <ecNumber evidence="3">2.7.13.3</ecNumber>
    </recommendedName>
</protein>
<dbReference type="SMART" id="SM00388">
    <property type="entry name" value="HisKA"/>
    <property type="match status" value="1"/>
</dbReference>
<dbReference type="InterPro" id="IPR036097">
    <property type="entry name" value="HisK_dim/P_sf"/>
</dbReference>
<dbReference type="SMART" id="SM00387">
    <property type="entry name" value="HATPase_c"/>
    <property type="match status" value="1"/>
</dbReference>